<dbReference type="PANTHER" id="PTHR43649">
    <property type="entry name" value="ARABINOSE-BINDING PROTEIN-RELATED"/>
    <property type="match status" value="1"/>
</dbReference>
<dbReference type="RefSeq" id="WP_335959249.1">
    <property type="nucleotide sequence ID" value="NZ_JAXBLX010000004.1"/>
</dbReference>
<dbReference type="SUPFAM" id="SSF53850">
    <property type="entry name" value="Periplasmic binding protein-like II"/>
    <property type="match status" value="1"/>
</dbReference>
<dbReference type="Proteomes" id="UP001589838">
    <property type="component" value="Unassembled WGS sequence"/>
</dbReference>
<protein>
    <submittedName>
        <fullName evidence="1">ABC transporter substrate-binding protein</fullName>
    </submittedName>
</protein>
<keyword evidence="2" id="KW-1185">Reference proteome</keyword>
<sequence>MGKWVKTSTMVVLLIVMATMILGCSKSSNDVASSTGEEEITEKPVTIRFATNFIGSHPLTPIIDDIVTQFEEDYPNVTVEIEGAAGDDHQTKIQLDAQGDRLPDVFDYWRLDPSFGLNVIQEAGMLADLTEWTKTDPFFEDLFDESSWKTATKDEKVYGIPAQMYYIQFLANKEVFDRAGVSIPQTWDELLSAIKQLKEEGELPWGININGDSNGSRIYNYVFNRMIGNERALNMYAGKEPINVPEVIKASELVQELIVGNAPEDALAIERDATYAKYINNGRAALMMDGSWGTAHIDSAIQESLIPLDFPLIPGGAQQEMNVERDLTKLYYISATAFKDTDKQPYVKELVKRLTSRESAKKYIEDAKQPMPMLGVEIDPQKVGQLTVDAQNIALNRPMNKWIPSMLSPDQRKKYESLQGELLSGKLKPDIYVQKLDEIINSN</sequence>
<dbReference type="EMBL" id="JBHLUX010000024">
    <property type="protein sequence ID" value="MFC0470689.1"/>
    <property type="molecule type" value="Genomic_DNA"/>
</dbReference>
<dbReference type="Pfam" id="PF13416">
    <property type="entry name" value="SBP_bac_8"/>
    <property type="match status" value="1"/>
</dbReference>
<proteinExistence type="predicted"/>
<dbReference type="Gene3D" id="3.40.190.10">
    <property type="entry name" value="Periplasmic binding protein-like II"/>
    <property type="match status" value="2"/>
</dbReference>
<comment type="caution">
    <text evidence="1">The sequence shown here is derived from an EMBL/GenBank/DDBJ whole genome shotgun (WGS) entry which is preliminary data.</text>
</comment>
<dbReference type="InterPro" id="IPR006059">
    <property type="entry name" value="SBP"/>
</dbReference>
<name>A0ABV6KBJ9_9BACI</name>
<reference evidence="1 2" key="1">
    <citation type="submission" date="2024-09" db="EMBL/GenBank/DDBJ databases">
        <authorList>
            <person name="Sun Q."/>
            <person name="Mori K."/>
        </authorList>
    </citation>
    <scope>NUCLEOTIDE SEQUENCE [LARGE SCALE GENOMIC DNA]</scope>
    <source>
        <strain evidence="1 2">NCAIM B.02610</strain>
    </source>
</reference>
<accession>A0ABV6KBJ9</accession>
<gene>
    <name evidence="1" type="ORF">ACFFHM_09325</name>
</gene>
<dbReference type="PROSITE" id="PS51257">
    <property type="entry name" value="PROKAR_LIPOPROTEIN"/>
    <property type="match status" value="1"/>
</dbReference>
<dbReference type="InterPro" id="IPR050490">
    <property type="entry name" value="Bact_solute-bd_prot1"/>
</dbReference>
<evidence type="ECO:0000313" key="2">
    <source>
        <dbReference type="Proteomes" id="UP001589838"/>
    </source>
</evidence>
<dbReference type="PANTHER" id="PTHR43649:SF12">
    <property type="entry name" value="DIACETYLCHITOBIOSE BINDING PROTEIN DASA"/>
    <property type="match status" value="1"/>
</dbReference>
<organism evidence="1 2">
    <name type="scientific">Halalkalibacter kiskunsagensis</name>
    <dbReference type="NCBI Taxonomy" id="1548599"/>
    <lineage>
        <taxon>Bacteria</taxon>
        <taxon>Bacillati</taxon>
        <taxon>Bacillota</taxon>
        <taxon>Bacilli</taxon>
        <taxon>Bacillales</taxon>
        <taxon>Bacillaceae</taxon>
        <taxon>Halalkalibacter</taxon>
    </lineage>
</organism>
<evidence type="ECO:0000313" key="1">
    <source>
        <dbReference type="EMBL" id="MFC0470689.1"/>
    </source>
</evidence>